<dbReference type="GO" id="GO:0003887">
    <property type="term" value="F:DNA-directed DNA polymerase activity"/>
    <property type="evidence" value="ECO:0007669"/>
    <property type="project" value="UniProtKB-EC"/>
</dbReference>
<protein>
    <submittedName>
        <fullName evidence="1">DNA polymerase III subunit tau</fullName>
        <ecNumber evidence="1">2.7.7.7</ecNumber>
    </submittedName>
</protein>
<evidence type="ECO:0000313" key="1">
    <source>
        <dbReference type="EMBL" id="VYS75451.1"/>
    </source>
</evidence>
<reference evidence="1" key="1">
    <citation type="submission" date="2019-11" db="EMBL/GenBank/DDBJ databases">
        <authorList>
            <person name="Feng L."/>
        </authorList>
    </citation>
    <scope>NUCLEOTIDE SEQUENCE</scope>
    <source>
        <strain evidence="1">AvaginalisLFYP127</strain>
    </source>
</reference>
<gene>
    <name evidence="1" type="primary">dnaX_1</name>
    <name evidence="1" type="ORF">AVLFYP127_00202</name>
</gene>
<dbReference type="EMBL" id="CACRSW010000001">
    <property type="protein sequence ID" value="VYS75451.1"/>
    <property type="molecule type" value="Genomic_DNA"/>
</dbReference>
<accession>A0A6N2R5N8</accession>
<sequence length="276" mass="32737">MIEILENQIKNDKLSNAYIFESKNSSYNLDKALEFSKRVFNNFGISTKLEENPDFEIIQKDDKEKNISIKTIRLLIKDMYLRPSNGKIKIYIIKDSENLSIESSNALLKSIEEAKDYIILIFTTNNAYSLLKTIRSRCQIISFKSQIENEFVDREKLSYILSEIISGNFSFYYKNKDFFSKAKDYKEELFVEILNFFNNLIKLKYYKNNAKENKKVLFYLRKIENLPFDSIDRIIRKAEQITKGFKNNANFDMAVENFLIFIYREGRNIESSRDKL</sequence>
<organism evidence="1">
    <name type="scientific">Anaerococcus vaginalis</name>
    <dbReference type="NCBI Taxonomy" id="33037"/>
    <lineage>
        <taxon>Bacteria</taxon>
        <taxon>Bacillati</taxon>
        <taxon>Bacillota</taxon>
        <taxon>Tissierellia</taxon>
        <taxon>Tissierellales</taxon>
        <taxon>Peptoniphilaceae</taxon>
        <taxon>Anaerococcus</taxon>
    </lineage>
</organism>
<dbReference type="RefSeq" id="WP_156328428.1">
    <property type="nucleotide sequence ID" value="NZ_CACRSW010000001.1"/>
</dbReference>
<dbReference type="SUPFAM" id="SSF52540">
    <property type="entry name" value="P-loop containing nucleoside triphosphate hydrolases"/>
    <property type="match status" value="1"/>
</dbReference>
<dbReference type="EC" id="2.7.7.7" evidence="1"/>
<name>A0A6N2R5N8_9FIRM</name>
<dbReference type="InterPro" id="IPR027417">
    <property type="entry name" value="P-loop_NTPase"/>
</dbReference>
<dbReference type="InterPro" id="IPR050238">
    <property type="entry name" value="DNA_Rep/Repair_Clamp_Loader"/>
</dbReference>
<dbReference type="Pfam" id="PF13177">
    <property type="entry name" value="DNA_pol3_delta2"/>
    <property type="match status" value="1"/>
</dbReference>
<proteinExistence type="predicted"/>
<dbReference type="AlphaFoldDB" id="A0A6N2R5N8"/>
<dbReference type="GO" id="GO:0006261">
    <property type="term" value="P:DNA-templated DNA replication"/>
    <property type="evidence" value="ECO:0007669"/>
    <property type="project" value="TreeGrafter"/>
</dbReference>
<dbReference type="PANTHER" id="PTHR11669:SF8">
    <property type="entry name" value="DNA POLYMERASE III SUBUNIT DELTA"/>
    <property type="match status" value="1"/>
</dbReference>
<dbReference type="PANTHER" id="PTHR11669">
    <property type="entry name" value="REPLICATION FACTOR C / DNA POLYMERASE III GAMMA-TAU SUBUNIT"/>
    <property type="match status" value="1"/>
</dbReference>
<keyword evidence="1" id="KW-0548">Nucleotidyltransferase</keyword>
<dbReference type="Gene3D" id="3.40.50.300">
    <property type="entry name" value="P-loop containing nucleotide triphosphate hydrolases"/>
    <property type="match status" value="1"/>
</dbReference>
<keyword evidence="1" id="KW-0808">Transferase</keyword>